<evidence type="ECO:0000256" key="3">
    <source>
        <dbReference type="ARBA" id="ARBA00023098"/>
    </source>
</evidence>
<proteinExistence type="predicted"/>
<dbReference type="SUPFAM" id="SSF52151">
    <property type="entry name" value="FabD/lysophospholipase-like"/>
    <property type="match status" value="1"/>
</dbReference>
<gene>
    <name evidence="6" type="ORF">GCM10011415_00520</name>
</gene>
<dbReference type="InterPro" id="IPR016035">
    <property type="entry name" value="Acyl_Trfase/lysoPLipase"/>
</dbReference>
<protein>
    <submittedName>
        <fullName evidence="6">Alpha/beta hydrolase</fullName>
    </submittedName>
</protein>
<evidence type="ECO:0000259" key="5">
    <source>
        <dbReference type="PROSITE" id="PS51635"/>
    </source>
</evidence>
<feature type="short sequence motif" description="GXGXXG" evidence="4">
    <location>
        <begin position="10"/>
        <end position="15"/>
    </location>
</feature>
<evidence type="ECO:0000313" key="6">
    <source>
        <dbReference type="EMBL" id="GGG58604.1"/>
    </source>
</evidence>
<dbReference type="PROSITE" id="PS51635">
    <property type="entry name" value="PNPLA"/>
    <property type="match status" value="1"/>
</dbReference>
<dbReference type="InterPro" id="IPR050301">
    <property type="entry name" value="NTE"/>
</dbReference>
<dbReference type="Pfam" id="PF01734">
    <property type="entry name" value="Patatin"/>
    <property type="match status" value="1"/>
</dbReference>
<name>A0A8J2ZFL3_9RHOB</name>
<dbReference type="GO" id="GO:0016787">
    <property type="term" value="F:hydrolase activity"/>
    <property type="evidence" value="ECO:0007669"/>
    <property type="project" value="UniProtKB-UniRule"/>
</dbReference>
<dbReference type="AlphaFoldDB" id="A0A8J2ZFL3"/>
<feature type="short sequence motif" description="DGA/G" evidence="4">
    <location>
        <begin position="200"/>
        <end position="202"/>
    </location>
</feature>
<keyword evidence="1 4" id="KW-0378">Hydrolase</keyword>
<reference evidence="6" key="1">
    <citation type="journal article" date="2014" name="Int. J. Syst. Evol. Microbiol.">
        <title>Complete genome sequence of Corynebacterium casei LMG S-19264T (=DSM 44701T), isolated from a smear-ripened cheese.</title>
        <authorList>
            <consortium name="US DOE Joint Genome Institute (JGI-PGF)"/>
            <person name="Walter F."/>
            <person name="Albersmeier A."/>
            <person name="Kalinowski J."/>
            <person name="Ruckert C."/>
        </authorList>
    </citation>
    <scope>NUCLEOTIDE SEQUENCE</scope>
    <source>
        <strain evidence="6">CGMCC 1.15762</strain>
    </source>
</reference>
<evidence type="ECO:0000313" key="7">
    <source>
        <dbReference type="Proteomes" id="UP000617145"/>
    </source>
</evidence>
<feature type="domain" description="PNPLA" evidence="5">
    <location>
        <begin position="6"/>
        <end position="213"/>
    </location>
</feature>
<feature type="active site" description="Proton acceptor" evidence="4">
    <location>
        <position position="200"/>
    </location>
</feature>
<dbReference type="PANTHER" id="PTHR14226:SF78">
    <property type="entry name" value="SLR0060 PROTEIN"/>
    <property type="match status" value="1"/>
</dbReference>
<dbReference type="RefSeq" id="WP_188787694.1">
    <property type="nucleotide sequence ID" value="NZ_BMJV01000001.1"/>
</dbReference>
<feature type="short sequence motif" description="GXSXG" evidence="4">
    <location>
        <begin position="38"/>
        <end position="42"/>
    </location>
</feature>
<dbReference type="InterPro" id="IPR002641">
    <property type="entry name" value="PNPLA_dom"/>
</dbReference>
<keyword evidence="3 4" id="KW-0443">Lipid metabolism</keyword>
<accession>A0A8J2ZFL3</accession>
<evidence type="ECO:0000256" key="4">
    <source>
        <dbReference type="PROSITE-ProRule" id="PRU01161"/>
    </source>
</evidence>
<dbReference type="Gene3D" id="3.40.1090.10">
    <property type="entry name" value="Cytosolic phospholipase A2 catalytic domain"/>
    <property type="match status" value="2"/>
</dbReference>
<feature type="active site" description="Nucleophile" evidence="4">
    <location>
        <position position="40"/>
    </location>
</feature>
<sequence length="343" mass="37183">MRRICLALQGGGAHGAFTWGVLDRLLEESDIEIAAISGTSAGALNGAALKAGLARGGREEARATLDWLWHEVAGLQDHGVPEWMTAWLPDPGLVSRTVQYSVAFAAGEAVGRMLSPYAWGPLYRNPLADILEQLDFESVCCAEGPELFVSATSVRDGKVRVFERERLCPDAILASACLPTLFQAVEMTDPETGETEAFWDGGYSGNPVLFPLFKPSLPDDLVIVNINPLVREALPVTPQEIQNRINEISFNSALLRELRAIEFVQRLIEAGSVSPGAMKKLRVHMIADDALMNSLSVATKLVPFPTIVTQLKEAGRIAADGFLAEHGSEIGMRQTVDLRAMFA</sequence>
<comment type="caution">
    <text evidence="6">The sequence shown here is derived from an EMBL/GenBank/DDBJ whole genome shotgun (WGS) entry which is preliminary data.</text>
</comment>
<organism evidence="6 7">
    <name type="scientific">Salipiger pallidus</name>
    <dbReference type="NCBI Taxonomy" id="1775170"/>
    <lineage>
        <taxon>Bacteria</taxon>
        <taxon>Pseudomonadati</taxon>
        <taxon>Pseudomonadota</taxon>
        <taxon>Alphaproteobacteria</taxon>
        <taxon>Rhodobacterales</taxon>
        <taxon>Roseobacteraceae</taxon>
        <taxon>Salipiger</taxon>
    </lineage>
</organism>
<evidence type="ECO:0000256" key="1">
    <source>
        <dbReference type="ARBA" id="ARBA00022801"/>
    </source>
</evidence>
<keyword evidence="2 4" id="KW-0442">Lipid degradation</keyword>
<reference evidence="6" key="2">
    <citation type="submission" date="2020-09" db="EMBL/GenBank/DDBJ databases">
        <authorList>
            <person name="Sun Q."/>
            <person name="Zhou Y."/>
        </authorList>
    </citation>
    <scope>NUCLEOTIDE SEQUENCE</scope>
    <source>
        <strain evidence="6">CGMCC 1.15762</strain>
    </source>
</reference>
<evidence type="ECO:0000256" key="2">
    <source>
        <dbReference type="ARBA" id="ARBA00022963"/>
    </source>
</evidence>
<dbReference type="GO" id="GO:0016042">
    <property type="term" value="P:lipid catabolic process"/>
    <property type="evidence" value="ECO:0007669"/>
    <property type="project" value="UniProtKB-UniRule"/>
</dbReference>
<keyword evidence="7" id="KW-1185">Reference proteome</keyword>
<dbReference type="EMBL" id="BMJV01000001">
    <property type="protein sequence ID" value="GGG58604.1"/>
    <property type="molecule type" value="Genomic_DNA"/>
</dbReference>
<dbReference type="Proteomes" id="UP000617145">
    <property type="component" value="Unassembled WGS sequence"/>
</dbReference>
<dbReference type="PANTHER" id="PTHR14226">
    <property type="entry name" value="NEUROPATHY TARGET ESTERASE/SWISS CHEESE D.MELANOGASTER"/>
    <property type="match status" value="1"/>
</dbReference>